<evidence type="ECO:0000313" key="4">
    <source>
        <dbReference type="Proteomes" id="UP000220127"/>
    </source>
</evidence>
<evidence type="ECO:0000313" key="1">
    <source>
        <dbReference type="EMBL" id="PED11747.1"/>
    </source>
</evidence>
<gene>
    <name evidence="3" type="ORF">COE48_31645</name>
    <name evidence="2" type="ORF">COJ61_12355</name>
    <name evidence="1" type="ORF">CON01_24730</name>
</gene>
<dbReference type="GO" id="GO:1901605">
    <property type="term" value="P:alpha-amino acid metabolic process"/>
    <property type="evidence" value="ECO:0007669"/>
    <property type="project" value="UniProtKB-ARBA"/>
</dbReference>
<dbReference type="Proteomes" id="UP000220127">
    <property type="component" value="Unassembled WGS sequence"/>
</dbReference>
<dbReference type="EMBL" id="NVMD01000029">
    <property type="protein sequence ID" value="PED11747.1"/>
    <property type="molecule type" value="Genomic_DNA"/>
</dbReference>
<name>A0A9X6TW26_BACTU</name>
<evidence type="ECO:0000313" key="3">
    <source>
        <dbReference type="EMBL" id="PGY98407.1"/>
    </source>
</evidence>
<accession>A0A9X6TW26</accession>
<dbReference type="Proteomes" id="UP000223839">
    <property type="component" value="Unassembled WGS sequence"/>
</dbReference>
<evidence type="ECO:0000313" key="6">
    <source>
        <dbReference type="Proteomes" id="UP000223839"/>
    </source>
</evidence>
<protein>
    <submittedName>
        <fullName evidence="1">Serine dehydratase</fullName>
    </submittedName>
</protein>
<reference evidence="4 5" key="1">
    <citation type="submission" date="2017-09" db="EMBL/GenBank/DDBJ databases">
        <title>Large-scale bioinformatics analysis of Bacillus genomes uncovers conserved roles of natural products in bacterial physiology.</title>
        <authorList>
            <consortium name="Agbiome Team Llc"/>
            <person name="Bleich R.M."/>
            <person name="Grubbs K.J."/>
            <person name="Santa Maria K.C."/>
            <person name="Allen S.E."/>
            <person name="Farag S."/>
            <person name="Shank E.A."/>
            <person name="Bowers A."/>
        </authorList>
    </citation>
    <scope>NUCLEOTIDE SEQUENCE [LARGE SCALE GENOMIC DNA]</scope>
    <source>
        <strain evidence="3 5">AFS030179</strain>
        <strain evidence="2 6">AFS077661</strain>
        <strain evidence="1 4">AFS094940</strain>
    </source>
</reference>
<evidence type="ECO:0000313" key="5">
    <source>
        <dbReference type="Proteomes" id="UP000223445"/>
    </source>
</evidence>
<evidence type="ECO:0000313" key="2">
    <source>
        <dbReference type="EMBL" id="PFM93057.1"/>
    </source>
</evidence>
<dbReference type="EMBL" id="NUYG01000023">
    <property type="protein sequence ID" value="PFM93057.1"/>
    <property type="molecule type" value="Genomic_DNA"/>
</dbReference>
<comment type="caution">
    <text evidence="1">The sequence shown here is derived from an EMBL/GenBank/DDBJ whole genome shotgun (WGS) entry which is preliminary data.</text>
</comment>
<organism evidence="1 4">
    <name type="scientific">Bacillus thuringiensis</name>
    <dbReference type="NCBI Taxonomy" id="1428"/>
    <lineage>
        <taxon>Bacteria</taxon>
        <taxon>Bacillati</taxon>
        <taxon>Bacillota</taxon>
        <taxon>Bacilli</taxon>
        <taxon>Bacillales</taxon>
        <taxon>Bacillaceae</taxon>
        <taxon>Bacillus</taxon>
        <taxon>Bacillus cereus group</taxon>
    </lineage>
</organism>
<dbReference type="InterPro" id="IPR036052">
    <property type="entry name" value="TrpB-like_PALP_sf"/>
</dbReference>
<dbReference type="EMBL" id="NUPM01000051">
    <property type="protein sequence ID" value="PGY98407.1"/>
    <property type="molecule type" value="Genomic_DNA"/>
</dbReference>
<proteinExistence type="predicted"/>
<sequence length="66" mass="7689">MIKFKTSYVHMAAAAKKWEKDLLRNKGATIFEYTAGYSKAVEEGRIQVNKNQMCYLIDDEKSKHLF</sequence>
<dbReference type="Gene3D" id="3.40.50.1100">
    <property type="match status" value="1"/>
</dbReference>
<dbReference type="Proteomes" id="UP000223445">
    <property type="component" value="Unassembled WGS sequence"/>
</dbReference>
<dbReference type="AlphaFoldDB" id="A0A9X6TW26"/>